<evidence type="ECO:0000256" key="3">
    <source>
        <dbReference type="ARBA" id="ARBA00022448"/>
    </source>
</evidence>
<keyword evidence="7 9" id="KW-1133">Transmembrane helix</keyword>
<protein>
    <recommendedName>
        <fullName evidence="2">Lipopolysaccharide export system permease protein LptF</fullName>
    </recommendedName>
</protein>
<dbReference type="InterPro" id="IPR005495">
    <property type="entry name" value="LptG/LptF_permease"/>
</dbReference>
<dbReference type="Pfam" id="PF03739">
    <property type="entry name" value="LptF_LptG"/>
    <property type="match status" value="1"/>
</dbReference>
<dbReference type="PANTHER" id="PTHR33529">
    <property type="entry name" value="SLR0882 PROTEIN-RELATED"/>
    <property type="match status" value="1"/>
</dbReference>
<reference evidence="10" key="1">
    <citation type="submission" date="2018-05" db="EMBL/GenBank/DDBJ databases">
        <authorList>
            <person name="Lanie J.A."/>
            <person name="Ng W.-L."/>
            <person name="Kazmierczak K.M."/>
            <person name="Andrzejewski T.M."/>
            <person name="Davidsen T.M."/>
            <person name="Wayne K.J."/>
            <person name="Tettelin H."/>
            <person name="Glass J.I."/>
            <person name="Rusch D."/>
            <person name="Podicherti R."/>
            <person name="Tsui H.-C.T."/>
            <person name="Winkler M.E."/>
        </authorList>
    </citation>
    <scope>NUCLEOTIDE SEQUENCE</scope>
</reference>
<evidence type="ECO:0000256" key="1">
    <source>
        <dbReference type="ARBA" id="ARBA00004429"/>
    </source>
</evidence>
<keyword evidence="6 9" id="KW-0812">Transmembrane</keyword>
<evidence type="ECO:0000256" key="5">
    <source>
        <dbReference type="ARBA" id="ARBA00022519"/>
    </source>
</evidence>
<evidence type="ECO:0000313" key="10">
    <source>
        <dbReference type="EMBL" id="SVB22583.1"/>
    </source>
</evidence>
<keyword evidence="3" id="KW-0813">Transport</keyword>
<dbReference type="GO" id="GO:0043190">
    <property type="term" value="C:ATP-binding cassette (ABC) transporter complex"/>
    <property type="evidence" value="ECO:0007669"/>
    <property type="project" value="InterPro"/>
</dbReference>
<dbReference type="AlphaFoldDB" id="A0A382CBD2"/>
<feature type="transmembrane region" description="Helical" evidence="9">
    <location>
        <begin position="91"/>
        <end position="113"/>
    </location>
</feature>
<keyword evidence="4" id="KW-1003">Cell membrane</keyword>
<name>A0A382CBD2_9ZZZZ</name>
<evidence type="ECO:0000256" key="7">
    <source>
        <dbReference type="ARBA" id="ARBA00022989"/>
    </source>
</evidence>
<feature type="transmembrane region" description="Helical" evidence="9">
    <location>
        <begin position="325"/>
        <end position="343"/>
    </location>
</feature>
<evidence type="ECO:0000256" key="6">
    <source>
        <dbReference type="ARBA" id="ARBA00022692"/>
    </source>
</evidence>
<evidence type="ECO:0000256" key="2">
    <source>
        <dbReference type="ARBA" id="ARBA00014213"/>
    </source>
</evidence>
<sequence length="368" mass="41460">VVTLFFAVILIIGLIVFGNQFVLIAQDSIELGVPIQELMPLAYYNMTRDFPFIFSLSLFLAIILAVSQLYKNSEAIVMNSLGLGDKQFIIFLRPLVIVSFIIILFLTTTAVPWSKQQKNLIEEANKNASEFTFIKEGKFEEFKDGEIVFYASESSTPDSEALQNMEEIFISARSEKNSIIVLASEAIKFTNPETKNVYLRLKDGTRYQDITGNKSKVILNFDQYDLQIISGDMLNTVPQYTAIQGIKTLELFNREGLLVNAELQWRLSAPISLLILSVLGVLLGKTSPRSGRSIGLLIGIVIFMLYNNGLLIAKSSIERGELNPIIGLWSVHLSVLLLTLIFYQLRNRKHSGYLDKMSIFINKEKKHA</sequence>
<dbReference type="NCBIfam" id="TIGR04407">
    <property type="entry name" value="LptF_YjgP"/>
    <property type="match status" value="1"/>
</dbReference>
<gene>
    <name evidence="10" type="ORF">METZ01_LOCUS175437</name>
</gene>
<dbReference type="GO" id="GO:0015920">
    <property type="term" value="P:lipopolysaccharide transport"/>
    <property type="evidence" value="ECO:0007669"/>
    <property type="project" value="TreeGrafter"/>
</dbReference>
<organism evidence="10">
    <name type="scientific">marine metagenome</name>
    <dbReference type="NCBI Taxonomy" id="408172"/>
    <lineage>
        <taxon>unclassified sequences</taxon>
        <taxon>metagenomes</taxon>
        <taxon>ecological metagenomes</taxon>
    </lineage>
</organism>
<feature type="transmembrane region" description="Helical" evidence="9">
    <location>
        <begin position="49"/>
        <end position="70"/>
    </location>
</feature>
<evidence type="ECO:0000256" key="4">
    <source>
        <dbReference type="ARBA" id="ARBA00022475"/>
    </source>
</evidence>
<dbReference type="InterPro" id="IPR030922">
    <property type="entry name" value="LptF"/>
</dbReference>
<feature type="transmembrane region" description="Helical" evidence="9">
    <location>
        <begin position="263"/>
        <end position="282"/>
    </location>
</feature>
<dbReference type="EMBL" id="UINC01033382">
    <property type="protein sequence ID" value="SVB22583.1"/>
    <property type="molecule type" value="Genomic_DNA"/>
</dbReference>
<comment type="subcellular location">
    <subcellularLocation>
        <location evidence="1">Cell inner membrane</location>
        <topology evidence="1">Multi-pass membrane protein</topology>
    </subcellularLocation>
</comment>
<feature type="transmembrane region" description="Helical" evidence="9">
    <location>
        <begin position="294"/>
        <end position="313"/>
    </location>
</feature>
<keyword evidence="5" id="KW-0997">Cell inner membrane</keyword>
<feature type="non-terminal residue" evidence="10">
    <location>
        <position position="1"/>
    </location>
</feature>
<keyword evidence="8 9" id="KW-0472">Membrane</keyword>
<evidence type="ECO:0000256" key="8">
    <source>
        <dbReference type="ARBA" id="ARBA00023136"/>
    </source>
</evidence>
<dbReference type="PANTHER" id="PTHR33529:SF7">
    <property type="entry name" value="LIPOPOLYSACCHARIDE EXPORT SYSTEM PERMEASE PROTEIN LPTF"/>
    <property type="match status" value="1"/>
</dbReference>
<evidence type="ECO:0000256" key="9">
    <source>
        <dbReference type="SAM" id="Phobius"/>
    </source>
</evidence>
<accession>A0A382CBD2</accession>
<dbReference type="GO" id="GO:0055085">
    <property type="term" value="P:transmembrane transport"/>
    <property type="evidence" value="ECO:0007669"/>
    <property type="project" value="InterPro"/>
</dbReference>
<proteinExistence type="predicted"/>